<keyword evidence="5" id="KW-0571">Peptide transport</keyword>
<feature type="transmembrane region" description="Helical" evidence="9">
    <location>
        <begin position="550"/>
        <end position="570"/>
    </location>
</feature>
<comment type="similarity">
    <text evidence="2">Belongs to the oligopeptide OPT transporter family.</text>
</comment>
<dbReference type="AlphaFoldDB" id="A0A1Z8JLX6"/>
<keyword evidence="6" id="KW-0653">Protein transport</keyword>
<feature type="transmembrane region" description="Helical" evidence="9">
    <location>
        <begin position="269"/>
        <end position="291"/>
    </location>
</feature>
<evidence type="ECO:0000256" key="9">
    <source>
        <dbReference type="SAM" id="Phobius"/>
    </source>
</evidence>
<comment type="caution">
    <text evidence="10">The sequence shown here is derived from an EMBL/GenBank/DDBJ whole genome shotgun (WGS) entry which is preliminary data.</text>
</comment>
<dbReference type="NCBIfam" id="TIGR00728">
    <property type="entry name" value="OPT_sfam"/>
    <property type="match status" value="1"/>
</dbReference>
<evidence type="ECO:0000256" key="3">
    <source>
        <dbReference type="ARBA" id="ARBA00022448"/>
    </source>
</evidence>
<feature type="transmembrane region" description="Helical" evidence="9">
    <location>
        <begin position="370"/>
        <end position="390"/>
    </location>
</feature>
<sequence>MGIVEKKLGSFINEKQYSVEEDVDVVSLEASYRHRLYEKLGHGDVLGDKSIPDVEFLFNKMQEMSIPDALEILKTVVIEHNNDPNFPPEDYEMIQNLVENNPVHSEDSESYTNLEDEKFPVDQERIYNIKLHAVLNEYFSPYPEVRAVTSPVDDENAPVETIRSYLVAFIWVIIGSGVNEFFSHRMPSITLTSSVIQMLVYPTGKALSWILPDKGFTLFGVRHSLNPGPWGFKEQMFATIVFNVCANGVYVSSNIIVQKMDLFYGQKWVSAGYQILLALATQTLGFGFAGILRKLVIYPTRNIWPSILPTIAFNRALLSPEVKENINGWTISRYYFLLITGVGSFLYFWFPNYVFQALSTFNWMTWIKPSNFNLAVITGSVSGLGLNPLPTFDWNIISMNSPLIIPFFSQANQFIGTMIAFFCIVGVYYSNYLWTGFLTINSNDIFDNTGNTYEVQQVMSNGKLDQAKYEAYGPPYYTAANLVVYGAFFAIYPFGFIYTIWEDWNNVSKSLYGLLDLFKNPKGFLTDSNFAKYKDPHSRMMSRYKEAPDWWFYIVLILSLVFMIVCVKVYPADTPVWGIFFSIGINFVFLIPLTIIYSVTGFQFGLNVLVELIIGYAIPNNPNALMTLKALGYNIDGQAESFISDQKIAHYAKIPQRAVFRGQIFGCILQIIVVLCVVNWEMSNVKGFCTPHQESKFSCPSEVTFYSASVLWGAIGPKKVFNDLYPILRWCFLIGFLLVFPCIALKKFFPKQTKHFSPTLIIGGMLAYAPYNLTYYYPSFVFSYIFNYLIKKRFVSWWEKYNFILSAGLNTGTAFSAVIIFFAVQYHPKNLNWWGNTVSYAGADGQADGYQLSLLDPSSQPGGYFGIRIANSTA</sequence>
<dbReference type="GO" id="GO:0016020">
    <property type="term" value="C:membrane"/>
    <property type="evidence" value="ECO:0007669"/>
    <property type="project" value="UniProtKB-SubCell"/>
</dbReference>
<reference evidence="10 11" key="1">
    <citation type="submission" date="2017-05" db="EMBL/GenBank/DDBJ databases">
        <title>The Genome Sequence of Candida krusei Ckrusei653.</title>
        <authorList>
            <person name="Cuomo C."/>
            <person name="Forche A."/>
            <person name="Young S."/>
            <person name="Abouelleil A."/>
            <person name="Cao P."/>
            <person name="Chapman S."/>
            <person name="Cusick C."/>
            <person name="Shea T."/>
            <person name="Nusbaum C."/>
            <person name="Birren B."/>
        </authorList>
    </citation>
    <scope>NUCLEOTIDE SEQUENCE [LARGE SCALE GENOMIC DNA]</scope>
    <source>
        <strain evidence="10 11">Ckrusei653</strain>
    </source>
</reference>
<evidence type="ECO:0000256" key="2">
    <source>
        <dbReference type="ARBA" id="ARBA00008807"/>
    </source>
</evidence>
<name>A0A1Z8JLX6_PICKU</name>
<feature type="transmembrane region" description="Helical" evidence="9">
    <location>
        <begin position="727"/>
        <end position="745"/>
    </location>
</feature>
<feature type="transmembrane region" description="Helical" evidence="9">
    <location>
        <begin position="658"/>
        <end position="680"/>
    </location>
</feature>
<dbReference type="EMBL" id="NHMM01000005">
    <property type="protein sequence ID" value="OUT21587.1"/>
    <property type="molecule type" value="Genomic_DNA"/>
</dbReference>
<evidence type="ECO:0000313" key="10">
    <source>
        <dbReference type="EMBL" id="OUT21587.1"/>
    </source>
</evidence>
<evidence type="ECO:0000256" key="6">
    <source>
        <dbReference type="ARBA" id="ARBA00022927"/>
    </source>
</evidence>
<proteinExistence type="inferred from homology"/>
<feature type="transmembrane region" description="Helical" evidence="9">
    <location>
        <begin position="411"/>
        <end position="429"/>
    </location>
</feature>
<feature type="transmembrane region" description="Helical" evidence="9">
    <location>
        <begin position="802"/>
        <end position="824"/>
    </location>
</feature>
<dbReference type="Proteomes" id="UP000195871">
    <property type="component" value="Unassembled WGS sequence"/>
</dbReference>
<evidence type="ECO:0000256" key="8">
    <source>
        <dbReference type="ARBA" id="ARBA00023136"/>
    </source>
</evidence>
<evidence type="ECO:0000256" key="7">
    <source>
        <dbReference type="ARBA" id="ARBA00022989"/>
    </source>
</evidence>
<keyword evidence="8 9" id="KW-0472">Membrane</keyword>
<dbReference type="NCBIfam" id="TIGR00727">
    <property type="entry name" value="ISP4_OPT"/>
    <property type="match status" value="1"/>
</dbReference>
<comment type="subcellular location">
    <subcellularLocation>
        <location evidence="1">Membrane</location>
        <topology evidence="1">Multi-pass membrane protein</topology>
    </subcellularLocation>
</comment>
<keyword evidence="3" id="KW-0813">Transport</keyword>
<feature type="transmembrane region" description="Helical" evidence="9">
    <location>
        <begin position="236"/>
        <end position="257"/>
    </location>
</feature>
<organism evidence="10 11">
    <name type="scientific">Pichia kudriavzevii</name>
    <name type="common">Yeast</name>
    <name type="synonym">Issatchenkia orientalis</name>
    <dbReference type="NCBI Taxonomy" id="4909"/>
    <lineage>
        <taxon>Eukaryota</taxon>
        <taxon>Fungi</taxon>
        <taxon>Dikarya</taxon>
        <taxon>Ascomycota</taxon>
        <taxon>Saccharomycotina</taxon>
        <taxon>Pichiomycetes</taxon>
        <taxon>Pichiales</taxon>
        <taxon>Pichiaceae</taxon>
        <taxon>Pichia</taxon>
    </lineage>
</organism>
<dbReference type="PANTHER" id="PTHR22601">
    <property type="entry name" value="ISP4 LIKE PROTEIN"/>
    <property type="match status" value="1"/>
</dbReference>
<feature type="transmembrane region" description="Helical" evidence="9">
    <location>
        <begin position="334"/>
        <end position="350"/>
    </location>
</feature>
<evidence type="ECO:0000256" key="5">
    <source>
        <dbReference type="ARBA" id="ARBA00022856"/>
    </source>
</evidence>
<dbReference type="InterPro" id="IPR004648">
    <property type="entry name" value="Oligpept_transpt"/>
</dbReference>
<dbReference type="GO" id="GO:0035673">
    <property type="term" value="F:oligopeptide transmembrane transporter activity"/>
    <property type="evidence" value="ECO:0007669"/>
    <property type="project" value="InterPro"/>
</dbReference>
<dbReference type="VEuPathDB" id="FungiDB:C5L36_0B06120"/>
<keyword evidence="4 9" id="KW-0812">Transmembrane</keyword>
<evidence type="ECO:0000313" key="11">
    <source>
        <dbReference type="Proteomes" id="UP000195871"/>
    </source>
</evidence>
<dbReference type="InterPro" id="IPR004813">
    <property type="entry name" value="OPT"/>
</dbReference>
<accession>A0A1Z8JLX6</accession>
<dbReference type="Pfam" id="PF03169">
    <property type="entry name" value="OPT"/>
    <property type="match status" value="1"/>
</dbReference>
<evidence type="ECO:0000256" key="4">
    <source>
        <dbReference type="ARBA" id="ARBA00022692"/>
    </source>
</evidence>
<dbReference type="GO" id="GO:0015031">
    <property type="term" value="P:protein transport"/>
    <property type="evidence" value="ECO:0007669"/>
    <property type="project" value="UniProtKB-KW"/>
</dbReference>
<gene>
    <name evidence="10" type="ORF">CAS74_003708</name>
</gene>
<feature type="transmembrane region" description="Helical" evidence="9">
    <location>
        <begin position="482"/>
        <end position="501"/>
    </location>
</feature>
<feature type="transmembrane region" description="Helical" evidence="9">
    <location>
        <begin position="576"/>
        <end position="599"/>
    </location>
</feature>
<keyword evidence="7 9" id="KW-1133">Transmembrane helix</keyword>
<protein>
    <submittedName>
        <fullName evidence="10">OPT family small oligopeptide transporter</fullName>
    </submittedName>
</protein>
<feature type="transmembrane region" description="Helical" evidence="9">
    <location>
        <begin position="766"/>
        <end position="790"/>
    </location>
</feature>
<evidence type="ECO:0000256" key="1">
    <source>
        <dbReference type="ARBA" id="ARBA00004141"/>
    </source>
</evidence>